<gene>
    <name evidence="1" type="ORF">PBS001_LOCUS619</name>
</gene>
<accession>A0ABN8CRD4</accession>
<organism evidence="1 2">
    <name type="scientific">Peronospora belbahrii</name>
    <dbReference type="NCBI Taxonomy" id="622444"/>
    <lineage>
        <taxon>Eukaryota</taxon>
        <taxon>Sar</taxon>
        <taxon>Stramenopiles</taxon>
        <taxon>Oomycota</taxon>
        <taxon>Peronosporomycetes</taxon>
        <taxon>Peronosporales</taxon>
        <taxon>Peronosporaceae</taxon>
        <taxon>Peronospora</taxon>
    </lineage>
</organism>
<evidence type="ECO:0000313" key="1">
    <source>
        <dbReference type="EMBL" id="CAH0513833.1"/>
    </source>
</evidence>
<reference evidence="1 2" key="1">
    <citation type="submission" date="2021-11" db="EMBL/GenBank/DDBJ databases">
        <authorList>
            <person name="Islam A."/>
            <person name="Islam S."/>
            <person name="Flora M.S."/>
            <person name="Rahman M."/>
            <person name="Ziaur R.M."/>
            <person name="Epstein J.H."/>
            <person name="Hassan M."/>
            <person name="Klassen M."/>
            <person name="Woodard K."/>
            <person name="Webb A."/>
            <person name="Webby R.J."/>
            <person name="El Zowalaty M.E."/>
        </authorList>
    </citation>
    <scope>NUCLEOTIDE SEQUENCE [LARGE SCALE GENOMIC DNA]</scope>
    <source>
        <strain evidence="1">Pbs1</strain>
    </source>
</reference>
<keyword evidence="2" id="KW-1185">Reference proteome</keyword>
<dbReference type="Proteomes" id="UP001158986">
    <property type="component" value="Unassembled WGS sequence"/>
</dbReference>
<proteinExistence type="predicted"/>
<evidence type="ECO:0000313" key="2">
    <source>
        <dbReference type="Proteomes" id="UP001158986"/>
    </source>
</evidence>
<protein>
    <submittedName>
        <fullName evidence="1">Uncharacterized protein</fullName>
    </submittedName>
</protein>
<comment type="caution">
    <text evidence="1">The sequence shown here is derived from an EMBL/GenBank/DDBJ whole genome shotgun (WGS) entry which is preliminary data.</text>
</comment>
<dbReference type="EMBL" id="CAKLCB010000042">
    <property type="protein sequence ID" value="CAH0513833.1"/>
    <property type="molecule type" value="Genomic_DNA"/>
</dbReference>
<sequence>MGTISRAATMCCAFTKAFSNGCSFVSVSVLMLKPKAISPNASSVNRPESHMLPQRARTEEIDEYSTMKLPLVTFNDQDAVTYAVD</sequence>
<name>A0ABN8CRD4_9STRA</name>